<dbReference type="EMBL" id="FUKO01000044">
    <property type="protein sequence ID" value="SJN46505.1"/>
    <property type="molecule type" value="Genomic_DNA"/>
</dbReference>
<feature type="binding site" evidence="4">
    <location>
        <position position="184"/>
    </location>
    <ligand>
        <name>molybdate</name>
        <dbReference type="ChEBI" id="CHEBI:36264"/>
    </ligand>
</feature>
<keyword evidence="7" id="KW-1185">Reference proteome</keyword>
<dbReference type="GO" id="GO:0015689">
    <property type="term" value="P:molybdate ion transport"/>
    <property type="evidence" value="ECO:0007669"/>
    <property type="project" value="InterPro"/>
</dbReference>
<keyword evidence="3 5" id="KW-0732">Signal</keyword>
<feature type="binding site" evidence="4">
    <location>
        <position position="202"/>
    </location>
    <ligand>
        <name>molybdate</name>
        <dbReference type="ChEBI" id="CHEBI:36264"/>
    </ligand>
</feature>
<dbReference type="PANTHER" id="PTHR30632">
    <property type="entry name" value="MOLYBDATE-BINDING PERIPLASMIC PROTEIN"/>
    <property type="match status" value="1"/>
</dbReference>
<evidence type="ECO:0000256" key="5">
    <source>
        <dbReference type="SAM" id="SignalP"/>
    </source>
</evidence>
<dbReference type="PIRSF" id="PIRSF004846">
    <property type="entry name" value="ModA"/>
    <property type="match status" value="1"/>
</dbReference>
<proteinExistence type="inferred from homology"/>
<feature type="binding site" evidence="4">
    <location>
        <position position="55"/>
    </location>
    <ligand>
        <name>molybdate</name>
        <dbReference type="ChEBI" id="CHEBI:36264"/>
    </ligand>
</feature>
<dbReference type="PROSITE" id="PS51257">
    <property type="entry name" value="PROKAR_LIPOPROTEIN"/>
    <property type="match status" value="1"/>
</dbReference>
<evidence type="ECO:0000313" key="6">
    <source>
        <dbReference type="EMBL" id="SJN46505.1"/>
    </source>
</evidence>
<evidence type="ECO:0000313" key="7">
    <source>
        <dbReference type="Proteomes" id="UP000196320"/>
    </source>
</evidence>
<dbReference type="GO" id="GO:0046872">
    <property type="term" value="F:metal ion binding"/>
    <property type="evidence" value="ECO:0007669"/>
    <property type="project" value="UniProtKB-KW"/>
</dbReference>
<dbReference type="NCBIfam" id="TIGR01256">
    <property type="entry name" value="modA"/>
    <property type="match status" value="1"/>
</dbReference>
<name>A0A1R4KQI8_9MICO</name>
<feature type="binding site" evidence="4">
    <location>
        <position position="84"/>
    </location>
    <ligand>
        <name>molybdate</name>
        <dbReference type="ChEBI" id="CHEBI:36264"/>
    </ligand>
</feature>
<comment type="similarity">
    <text evidence="1">Belongs to the bacterial solute-binding protein ModA family.</text>
</comment>
<dbReference type="InterPro" id="IPR050682">
    <property type="entry name" value="ModA/WtpA"/>
</dbReference>
<keyword evidence="2 4" id="KW-0479">Metal-binding</keyword>
<feature type="signal peptide" evidence="5">
    <location>
        <begin position="1"/>
        <end position="24"/>
    </location>
</feature>
<dbReference type="AlphaFoldDB" id="A0A1R4KQI8"/>
<gene>
    <name evidence="6" type="ORF">FM104_14975</name>
</gene>
<dbReference type="InterPro" id="IPR005950">
    <property type="entry name" value="ModA"/>
</dbReference>
<dbReference type="Proteomes" id="UP000196320">
    <property type="component" value="Unassembled WGS sequence"/>
</dbReference>
<dbReference type="GO" id="GO:0030973">
    <property type="term" value="F:molybdate ion binding"/>
    <property type="evidence" value="ECO:0007669"/>
    <property type="project" value="TreeGrafter"/>
</dbReference>
<evidence type="ECO:0000256" key="2">
    <source>
        <dbReference type="ARBA" id="ARBA00022723"/>
    </source>
</evidence>
<dbReference type="SUPFAM" id="SSF53850">
    <property type="entry name" value="Periplasmic binding protein-like II"/>
    <property type="match status" value="1"/>
</dbReference>
<evidence type="ECO:0000256" key="4">
    <source>
        <dbReference type="PIRSR" id="PIRSR004846-1"/>
    </source>
</evidence>
<feature type="chain" id="PRO_5038510769" evidence="5">
    <location>
        <begin position="25"/>
        <end position="263"/>
    </location>
</feature>
<dbReference type="Pfam" id="PF13531">
    <property type="entry name" value="SBP_bac_11"/>
    <property type="match status" value="1"/>
</dbReference>
<organism evidence="6 7">
    <name type="scientific">Microbacterium esteraromaticum</name>
    <dbReference type="NCBI Taxonomy" id="57043"/>
    <lineage>
        <taxon>Bacteria</taxon>
        <taxon>Bacillati</taxon>
        <taxon>Actinomycetota</taxon>
        <taxon>Actinomycetes</taxon>
        <taxon>Micrococcales</taxon>
        <taxon>Microbacteriaceae</taxon>
        <taxon>Microbacterium</taxon>
    </lineage>
</organism>
<reference evidence="6 7" key="1">
    <citation type="submission" date="2017-02" db="EMBL/GenBank/DDBJ databases">
        <authorList>
            <person name="Peterson S.W."/>
        </authorList>
    </citation>
    <scope>NUCLEOTIDE SEQUENCE [LARGE SCALE GENOMIC DNA]</scope>
    <source>
        <strain evidence="6 7">B Mb 05.01</strain>
    </source>
</reference>
<keyword evidence="4" id="KW-0500">Molybdenum</keyword>
<accession>A0A1R4KQI8</accession>
<protein>
    <submittedName>
        <fullName evidence="6">Molybdenum ABC transporter, periplasmic molybdenum-binding protein ModA (TC 3.A.1.8.1)</fullName>
    </submittedName>
</protein>
<evidence type="ECO:0000256" key="1">
    <source>
        <dbReference type="ARBA" id="ARBA00009175"/>
    </source>
</evidence>
<evidence type="ECO:0000256" key="3">
    <source>
        <dbReference type="ARBA" id="ARBA00022729"/>
    </source>
</evidence>
<dbReference type="PANTHER" id="PTHR30632:SF0">
    <property type="entry name" value="SULFATE-BINDING PROTEIN"/>
    <property type="match status" value="1"/>
</dbReference>
<dbReference type="Gene3D" id="3.40.190.10">
    <property type="entry name" value="Periplasmic binding protein-like II"/>
    <property type="match status" value="2"/>
</dbReference>
<sequence length="263" mass="26394">MNMFRRAAVLIALVSGLALTGCSAASDAPAAPATEPTSASGSELTGEVTVFAAASLRTAFDEIAAAFTEENPGVTVNPIVYDGSSTLVTQLQEGAHADVLATADERNMQSLIDADLAADPALFATNTMVVAVPAGNEAGVTSLADLANVVTVLCAPEVPCGKAATTLLDNAGVTVTPASQEQNVTAVLQKVAANEADAGLVYATDVIGDDAVESFVPDGAADVVNRYPIVALDGASDAGIAFVKFAQGPTGQKILQELGFGAP</sequence>